<reference evidence="1 2" key="1">
    <citation type="submission" date="2023-01" db="EMBL/GenBank/DDBJ databases">
        <title>Analysis of 21 Apiospora genomes using comparative genomics revels a genus with tremendous synthesis potential of carbohydrate active enzymes and secondary metabolites.</title>
        <authorList>
            <person name="Sorensen T."/>
        </authorList>
    </citation>
    <scope>NUCLEOTIDE SEQUENCE [LARGE SCALE GENOMIC DNA]</scope>
    <source>
        <strain evidence="1 2">CBS 114990</strain>
    </source>
</reference>
<organism evidence="1 2">
    <name type="scientific">Apiospora hydei</name>
    <dbReference type="NCBI Taxonomy" id="1337664"/>
    <lineage>
        <taxon>Eukaryota</taxon>
        <taxon>Fungi</taxon>
        <taxon>Dikarya</taxon>
        <taxon>Ascomycota</taxon>
        <taxon>Pezizomycotina</taxon>
        <taxon>Sordariomycetes</taxon>
        <taxon>Xylariomycetidae</taxon>
        <taxon>Amphisphaeriales</taxon>
        <taxon>Apiosporaceae</taxon>
        <taxon>Apiospora</taxon>
    </lineage>
</organism>
<dbReference type="GeneID" id="92048303"/>
<comment type="caution">
    <text evidence="1">The sequence shown here is derived from an EMBL/GenBank/DDBJ whole genome shotgun (WGS) entry which is preliminary data.</text>
</comment>
<dbReference type="Proteomes" id="UP001433268">
    <property type="component" value="Unassembled WGS sequence"/>
</dbReference>
<gene>
    <name evidence="1" type="ORF">PG997_010928</name>
</gene>
<accession>A0ABR1VHQ2</accession>
<protein>
    <submittedName>
        <fullName evidence="1">Uncharacterized protein</fullName>
    </submittedName>
</protein>
<evidence type="ECO:0000313" key="1">
    <source>
        <dbReference type="EMBL" id="KAK8070725.1"/>
    </source>
</evidence>
<name>A0ABR1VHQ2_9PEZI</name>
<keyword evidence="2" id="KW-1185">Reference proteome</keyword>
<sequence length="346" mass="40045">MFIYICGHTYVGNDDNLQAIYKRLVRHGLVALPEAELSLTHHCPDCLAGAFLKAFGRDGSESQRRKWGDMALHPLSAGTTDISTNLFSCLVMFRDLLGTMKVRPMHELYFERDDAVVHDLFFVFRHWCKTMALHIQRQKLEHKPLERLMAVMTDLFGPLLAADVQDLVDLYRLQPREVEKMMPGVAGERERAYKRAIARWRENVKGPFSDMSSEYRGVLRAASQWSAELMGPPQHQDLHRDAFGDLIANDETFDADQLERLEKVILELNNEAMRFKIQLFELFKSDKRAGQIKDSAEKNKLEALVDELDVLAKPLRPLEAKKRELWRLFVDFAKHHPQVFQEQTPK</sequence>
<evidence type="ECO:0000313" key="2">
    <source>
        <dbReference type="Proteomes" id="UP001433268"/>
    </source>
</evidence>
<dbReference type="RefSeq" id="XP_066664533.1">
    <property type="nucleotide sequence ID" value="XM_066815243.1"/>
</dbReference>
<dbReference type="EMBL" id="JAQQWN010000008">
    <property type="protein sequence ID" value="KAK8070725.1"/>
    <property type="molecule type" value="Genomic_DNA"/>
</dbReference>
<proteinExistence type="predicted"/>